<dbReference type="STRING" id="1790.A5645_23010"/>
<dbReference type="RefSeq" id="WP_065119750.1">
    <property type="nucleotide sequence ID" value="NZ_LZKQ01000051.1"/>
</dbReference>
<feature type="transmembrane region" description="Helical" evidence="1">
    <location>
        <begin position="112"/>
        <end position="132"/>
    </location>
</feature>
<protein>
    <submittedName>
        <fullName evidence="2">Uncharacterized protein</fullName>
    </submittedName>
</protein>
<dbReference type="Proteomes" id="UP000093795">
    <property type="component" value="Unassembled WGS sequence"/>
</dbReference>
<keyword evidence="1" id="KW-0812">Transmembrane</keyword>
<gene>
    <name evidence="2" type="ORF">A9X01_13185</name>
</gene>
<proteinExistence type="predicted"/>
<feature type="transmembrane region" description="Helical" evidence="1">
    <location>
        <begin position="30"/>
        <end position="51"/>
    </location>
</feature>
<dbReference type="AlphaFoldDB" id="A0A1A3CUW9"/>
<dbReference type="EMBL" id="LZKQ01000051">
    <property type="protein sequence ID" value="OBI89861.1"/>
    <property type="molecule type" value="Genomic_DNA"/>
</dbReference>
<comment type="caution">
    <text evidence="2">The sequence shown here is derived from an EMBL/GenBank/DDBJ whole genome shotgun (WGS) entry which is preliminary data.</text>
</comment>
<keyword evidence="1" id="KW-1133">Transmembrane helix</keyword>
<sequence>MTAPEESTDTQTDVELAEDKPELRIIRLRLVPWDVVTMLVLLALLIAAVTMTSWPTRLFAFTETVCQGEECGLVPFGVDYYIYPLVWGGVGAAVTAALLGPIVSLVKGWFMCFWPIVSVGVLSLTSVVARALTDFSSNYWH</sequence>
<organism evidence="2 3">
    <name type="scientific">Mycobacterium asiaticum</name>
    <dbReference type="NCBI Taxonomy" id="1790"/>
    <lineage>
        <taxon>Bacteria</taxon>
        <taxon>Bacillati</taxon>
        <taxon>Actinomycetota</taxon>
        <taxon>Actinomycetes</taxon>
        <taxon>Mycobacteriales</taxon>
        <taxon>Mycobacteriaceae</taxon>
        <taxon>Mycobacterium</taxon>
    </lineage>
</organism>
<name>A0A1A3CUW9_MYCAS</name>
<evidence type="ECO:0000256" key="1">
    <source>
        <dbReference type="SAM" id="Phobius"/>
    </source>
</evidence>
<accession>A0A1A3CUW9</accession>
<evidence type="ECO:0000313" key="2">
    <source>
        <dbReference type="EMBL" id="OBI89861.1"/>
    </source>
</evidence>
<evidence type="ECO:0000313" key="3">
    <source>
        <dbReference type="Proteomes" id="UP000093795"/>
    </source>
</evidence>
<keyword evidence="1" id="KW-0472">Membrane</keyword>
<reference evidence="2 3" key="1">
    <citation type="submission" date="2016-06" db="EMBL/GenBank/DDBJ databases">
        <authorList>
            <person name="Kjaerup R.B."/>
            <person name="Dalgaard T.S."/>
            <person name="Juul-Madsen H.R."/>
        </authorList>
    </citation>
    <scope>NUCLEOTIDE SEQUENCE [LARGE SCALE GENOMIC DNA]</scope>
    <source>
        <strain evidence="2 3">1081914.2</strain>
    </source>
</reference>
<feature type="transmembrane region" description="Helical" evidence="1">
    <location>
        <begin position="80"/>
        <end position="100"/>
    </location>
</feature>